<proteinExistence type="predicted"/>
<dbReference type="AlphaFoldDB" id="A0A239XFS0"/>
<name>A0A239XFS0_STRAI</name>
<feature type="transmembrane region" description="Helical" evidence="1">
    <location>
        <begin position="108"/>
        <end position="132"/>
    </location>
</feature>
<dbReference type="GeneID" id="301157080"/>
<feature type="transmembrane region" description="Helical" evidence="1">
    <location>
        <begin position="68"/>
        <end position="87"/>
    </location>
</feature>
<feature type="transmembrane region" description="Helical" evidence="1">
    <location>
        <begin position="195"/>
        <end position="215"/>
    </location>
</feature>
<protein>
    <submittedName>
        <fullName evidence="2">Membrane protein</fullName>
    </submittedName>
</protein>
<organism evidence="2 3">
    <name type="scientific">Streptococcus acidominimus</name>
    <dbReference type="NCBI Taxonomy" id="1326"/>
    <lineage>
        <taxon>Bacteria</taxon>
        <taxon>Bacillati</taxon>
        <taxon>Bacillota</taxon>
        <taxon>Bacilli</taxon>
        <taxon>Lactobacillales</taxon>
        <taxon>Streptococcaceae</taxon>
        <taxon>Streptococcus</taxon>
    </lineage>
</organism>
<dbReference type="OrthoDB" id="9797976at2"/>
<dbReference type="Pfam" id="PF04474">
    <property type="entry name" value="DUF554"/>
    <property type="match status" value="1"/>
</dbReference>
<reference evidence="2 3" key="1">
    <citation type="submission" date="2017-06" db="EMBL/GenBank/DDBJ databases">
        <authorList>
            <consortium name="Pathogen Informatics"/>
        </authorList>
    </citation>
    <scope>NUCLEOTIDE SEQUENCE [LARGE SCALE GENOMIC DNA]</scope>
    <source>
        <strain evidence="2 3">NCTC11291</strain>
    </source>
</reference>
<accession>A0A239XFS0</accession>
<evidence type="ECO:0000256" key="1">
    <source>
        <dbReference type="SAM" id="Phobius"/>
    </source>
</evidence>
<dbReference type="RefSeq" id="WP_029691506.1">
    <property type="nucleotide sequence ID" value="NZ_LT906454.1"/>
</dbReference>
<dbReference type="InterPro" id="IPR007563">
    <property type="entry name" value="DUF554"/>
</dbReference>
<feature type="transmembrane region" description="Helical" evidence="1">
    <location>
        <begin position="6"/>
        <end position="23"/>
    </location>
</feature>
<gene>
    <name evidence="2" type="ORF">SAMEA4504048_02032</name>
</gene>
<evidence type="ECO:0000313" key="2">
    <source>
        <dbReference type="EMBL" id="SNV45525.1"/>
    </source>
</evidence>
<keyword evidence="1" id="KW-1133">Transmembrane helix</keyword>
<keyword evidence="1" id="KW-0812">Transmembrane</keyword>
<dbReference type="PANTHER" id="PTHR36111">
    <property type="entry name" value="INNER MEMBRANE PROTEIN-RELATED"/>
    <property type="match status" value="1"/>
</dbReference>
<dbReference type="Proteomes" id="UP000215144">
    <property type="component" value="Chromosome 1"/>
</dbReference>
<dbReference type="PANTHER" id="PTHR36111:SF2">
    <property type="entry name" value="INNER MEMBRANE PROTEIN"/>
    <property type="match status" value="1"/>
</dbReference>
<keyword evidence="1" id="KW-0472">Membrane</keyword>
<evidence type="ECO:0000313" key="3">
    <source>
        <dbReference type="Proteomes" id="UP000215144"/>
    </source>
</evidence>
<sequence length="241" mass="25019">MVGLGTLINTGAIVLAGIIGSFFGHHLKQKHQETLMVASGISVLFIGIAGAMEGMLKVSDSALVSGQAMLVVLSLTIGGLLGEWLGIEEGFDHFGQWLKEKSGNAKDTSFVNAFVTASLTVCIGAMAIVGAIQDGILGNPSILITKAVLDFIIILVMSTGLGKGSGFSAVPVFLFQGTITLLAQVIKPIMTEEALANISLVGSVLIFCVGINLVFGQKVRVANLLPSILVAILMAYLGSIF</sequence>
<feature type="transmembrane region" description="Helical" evidence="1">
    <location>
        <begin position="35"/>
        <end position="56"/>
    </location>
</feature>
<dbReference type="EMBL" id="LT906454">
    <property type="protein sequence ID" value="SNV45525.1"/>
    <property type="molecule type" value="Genomic_DNA"/>
</dbReference>
<feature type="transmembrane region" description="Helical" evidence="1">
    <location>
        <begin position="222"/>
        <end position="240"/>
    </location>
</feature>
<dbReference type="KEGG" id="saco:SAME_02032"/>